<dbReference type="Proteomes" id="UP001174936">
    <property type="component" value="Unassembled WGS sequence"/>
</dbReference>
<keyword evidence="1" id="KW-0812">Transmembrane</keyword>
<feature type="transmembrane region" description="Helical" evidence="1">
    <location>
        <begin position="37"/>
        <end position="61"/>
    </location>
</feature>
<name>A0AA39XVW8_9PEZI</name>
<dbReference type="EMBL" id="JAULSV010000006">
    <property type="protein sequence ID" value="KAK0641237.1"/>
    <property type="molecule type" value="Genomic_DNA"/>
</dbReference>
<gene>
    <name evidence="2" type="ORF">B0T16DRAFT_419487</name>
</gene>
<keyword evidence="3" id="KW-1185">Reference proteome</keyword>
<keyword evidence="1" id="KW-0472">Membrane</keyword>
<reference evidence="2" key="1">
    <citation type="submission" date="2023-06" db="EMBL/GenBank/DDBJ databases">
        <title>Genome-scale phylogeny and comparative genomics of the fungal order Sordariales.</title>
        <authorList>
            <consortium name="Lawrence Berkeley National Laboratory"/>
            <person name="Hensen N."/>
            <person name="Bonometti L."/>
            <person name="Westerberg I."/>
            <person name="Brannstrom I.O."/>
            <person name="Guillou S."/>
            <person name="Cros-Aarteil S."/>
            <person name="Calhoun S."/>
            <person name="Haridas S."/>
            <person name="Kuo A."/>
            <person name="Mondo S."/>
            <person name="Pangilinan J."/>
            <person name="Riley R."/>
            <person name="Labutti K."/>
            <person name="Andreopoulos B."/>
            <person name="Lipzen A."/>
            <person name="Chen C."/>
            <person name="Yanf M."/>
            <person name="Daum C."/>
            <person name="Ng V."/>
            <person name="Clum A."/>
            <person name="Steindorff A."/>
            <person name="Ohm R."/>
            <person name="Martin F."/>
            <person name="Silar P."/>
            <person name="Natvig D."/>
            <person name="Lalanne C."/>
            <person name="Gautier V."/>
            <person name="Ament-Velasquez S.L."/>
            <person name="Kruys A."/>
            <person name="Hutchinson M.I."/>
            <person name="Powell A.J."/>
            <person name="Barry K."/>
            <person name="Miller A.N."/>
            <person name="Grigoriev I.V."/>
            <person name="Debuchy R."/>
            <person name="Gladieux P."/>
            <person name="Thoren M.H."/>
            <person name="Johannesson H."/>
        </authorList>
    </citation>
    <scope>NUCLEOTIDE SEQUENCE</scope>
    <source>
        <strain evidence="2">SMH2532-1</strain>
    </source>
</reference>
<dbReference type="AlphaFoldDB" id="A0AA39XVW8"/>
<evidence type="ECO:0000313" key="2">
    <source>
        <dbReference type="EMBL" id="KAK0641237.1"/>
    </source>
</evidence>
<organism evidence="2 3">
    <name type="scientific">Cercophora newfieldiana</name>
    <dbReference type="NCBI Taxonomy" id="92897"/>
    <lineage>
        <taxon>Eukaryota</taxon>
        <taxon>Fungi</taxon>
        <taxon>Dikarya</taxon>
        <taxon>Ascomycota</taxon>
        <taxon>Pezizomycotina</taxon>
        <taxon>Sordariomycetes</taxon>
        <taxon>Sordariomycetidae</taxon>
        <taxon>Sordariales</taxon>
        <taxon>Lasiosphaeriaceae</taxon>
        <taxon>Cercophora</taxon>
    </lineage>
</organism>
<comment type="caution">
    <text evidence="2">The sequence shown here is derived from an EMBL/GenBank/DDBJ whole genome shotgun (WGS) entry which is preliminary data.</text>
</comment>
<accession>A0AA39XVW8</accession>
<evidence type="ECO:0000256" key="1">
    <source>
        <dbReference type="SAM" id="Phobius"/>
    </source>
</evidence>
<sequence length="212" mass="23786">MLRCLISDKLPSHSQRSSIITAFAKTVRGFEIPGYPLYGYFAFASTILFLFLTFFPSPFLLPGPVGRPLPPPDSQPPLLLPTWPCQTRRRSLMSGAHQCGMQWAKGLDSNPGVPRILYLSLFLFFVPESRVDLLVFEQVSQMPSTVGQSRNSSAREPSQTMNSARLGSPRFLLIGVSPFFLLIIRRTSTFELEKQARQATMRSPKSLMACRK</sequence>
<evidence type="ECO:0000313" key="3">
    <source>
        <dbReference type="Proteomes" id="UP001174936"/>
    </source>
</evidence>
<keyword evidence="1" id="KW-1133">Transmembrane helix</keyword>
<protein>
    <submittedName>
        <fullName evidence="2">Uncharacterized protein</fullName>
    </submittedName>
</protein>
<proteinExistence type="predicted"/>